<dbReference type="EMBL" id="MN738789">
    <property type="protein sequence ID" value="QHT36984.1"/>
    <property type="molecule type" value="Genomic_DNA"/>
</dbReference>
<organism evidence="1">
    <name type="scientific">viral metagenome</name>
    <dbReference type="NCBI Taxonomy" id="1070528"/>
    <lineage>
        <taxon>unclassified sequences</taxon>
        <taxon>metagenomes</taxon>
        <taxon>organismal metagenomes</taxon>
    </lineage>
</organism>
<sequence>MIKICIILRGESFRNGNQHSREIGHNKDLQIKCSESHMNLIKKFEEHELHIKLYTYSTKYKDIIENIYQKCNYASFSISYLNHNNDTQNTMWIKAFENINNEMYDYILVLRFDMLLTDDDLYNKIIAKKDNLLIPFYSSTHTYLFKNKRLRWKSTDTFHWIPSKYIKRINKKFPEQFLLKIIPDTKVLYNIYSDSDSSKINNPMYYFPQRNISRIPPIDIKYKYCATWNEETCVLYIKQTNFQIIKSMSKKIGWVFMFEYKTYDENLEDVYVIQKMISNGDDCFNIKCSTLDIAKTELMRYNNNYRPD</sequence>
<dbReference type="AlphaFoldDB" id="A0A6C0F7A7"/>
<evidence type="ECO:0000313" key="1">
    <source>
        <dbReference type="EMBL" id="QHT36984.1"/>
    </source>
</evidence>
<name>A0A6C0F7A7_9ZZZZ</name>
<protein>
    <submittedName>
        <fullName evidence="1">Uncharacterized protein</fullName>
    </submittedName>
</protein>
<accession>A0A6C0F7A7</accession>
<reference evidence="1" key="1">
    <citation type="journal article" date="2020" name="Nature">
        <title>Giant virus diversity and host interactions through global metagenomics.</title>
        <authorList>
            <person name="Schulz F."/>
            <person name="Roux S."/>
            <person name="Paez-Espino D."/>
            <person name="Jungbluth S."/>
            <person name="Walsh D.A."/>
            <person name="Denef V.J."/>
            <person name="McMahon K.D."/>
            <person name="Konstantinidis K.T."/>
            <person name="Eloe-Fadrosh E.A."/>
            <person name="Kyrpides N.C."/>
            <person name="Woyke T."/>
        </authorList>
    </citation>
    <scope>NUCLEOTIDE SEQUENCE</scope>
    <source>
        <strain evidence="1">GVMAG-S-ERX555967-131</strain>
    </source>
</reference>
<proteinExistence type="predicted"/>